<dbReference type="Gene3D" id="3.40.50.10330">
    <property type="entry name" value="Probable inorganic polyphosphate/atp-NAD kinase, domain 1"/>
    <property type="match status" value="1"/>
</dbReference>
<dbReference type="GO" id="GO:0008654">
    <property type="term" value="P:phospholipid biosynthetic process"/>
    <property type="evidence" value="ECO:0007669"/>
    <property type="project" value="UniProtKB-KW"/>
</dbReference>
<accession>E1QZV9</accession>
<dbReference type="InterPro" id="IPR016064">
    <property type="entry name" value="NAD/diacylglycerol_kinase_sf"/>
</dbReference>
<evidence type="ECO:0000313" key="11">
    <source>
        <dbReference type="EMBL" id="ADK67923.1"/>
    </source>
</evidence>
<dbReference type="Proteomes" id="UP000000333">
    <property type="component" value="Chromosome"/>
</dbReference>
<feature type="region of interest" description="Disordered" evidence="9">
    <location>
        <begin position="303"/>
        <end position="326"/>
    </location>
</feature>
<dbReference type="GeneID" id="78512230"/>
<dbReference type="InterPro" id="IPR001206">
    <property type="entry name" value="Diacylglycerol_kinase_cat_dom"/>
</dbReference>
<keyword evidence="4" id="KW-0547">Nucleotide-binding</keyword>
<keyword evidence="3" id="KW-0808">Transferase</keyword>
<evidence type="ECO:0000259" key="10">
    <source>
        <dbReference type="PROSITE" id="PS50146"/>
    </source>
</evidence>
<evidence type="ECO:0000256" key="5">
    <source>
        <dbReference type="ARBA" id="ARBA00022777"/>
    </source>
</evidence>
<dbReference type="GO" id="GO:0005886">
    <property type="term" value="C:plasma membrane"/>
    <property type="evidence" value="ECO:0007669"/>
    <property type="project" value="TreeGrafter"/>
</dbReference>
<gene>
    <name evidence="11" type="ordered locus">Olsu_0810</name>
</gene>
<feature type="domain" description="DAGKc" evidence="10">
    <location>
        <begin position="1"/>
        <end position="125"/>
    </location>
</feature>
<dbReference type="PANTHER" id="PTHR12358:SF106">
    <property type="entry name" value="LIPID KINASE YEGS"/>
    <property type="match status" value="1"/>
</dbReference>
<dbReference type="InterPro" id="IPR045540">
    <property type="entry name" value="YegS/DAGK_C"/>
</dbReference>
<keyword evidence="6" id="KW-0067">ATP-binding</keyword>
<evidence type="ECO:0000256" key="9">
    <source>
        <dbReference type="SAM" id="MobiDB-lite"/>
    </source>
</evidence>
<evidence type="ECO:0000256" key="8">
    <source>
        <dbReference type="ARBA" id="ARBA00023264"/>
    </source>
</evidence>
<dbReference type="PANTHER" id="PTHR12358">
    <property type="entry name" value="SPHINGOSINE KINASE"/>
    <property type="match status" value="1"/>
</dbReference>
<keyword evidence="12" id="KW-1185">Reference proteome</keyword>
<dbReference type="eggNOG" id="COG1597">
    <property type="taxonomic scope" value="Bacteria"/>
</dbReference>
<keyword evidence="7" id="KW-0594">Phospholipid biosynthesis</keyword>
<keyword evidence="7" id="KW-0444">Lipid biosynthesis</keyword>
<sequence>MRSLIVHNAKSGFGSDAVFEFERALVSQGDECVLRVLPDGAGAREILSDAESFDLVVASGGDGTITSLLFELRGRDVPTCVFPSGTANLLFKNLGCASEPSAIAHACRQGRTIRTDLGEIGWVDGDGRARTRGFGLMAGSGFDAQIMAAAVPNKKLMGEAAYFAAALANPRPEVARFSITVDGVTHERDGIACIVANNAMIQGEIEVVPNCSMTDGLLDVIVLETSDAVHLLRPVFASLVDRSGRVIGRPCIEQFTGASVQVRSSRPIPLQVDGEAMPGTIDAYDAHVIGGCNRLIVDGVSRYVPNGATPRRPPETSRPSGVAPRP</sequence>
<dbReference type="PROSITE" id="PS50146">
    <property type="entry name" value="DAGK"/>
    <property type="match status" value="1"/>
</dbReference>
<dbReference type="Pfam" id="PF19279">
    <property type="entry name" value="YegS_C"/>
    <property type="match status" value="1"/>
</dbReference>
<dbReference type="RefSeq" id="WP_013251675.1">
    <property type="nucleotide sequence ID" value="NC_014363.1"/>
</dbReference>
<dbReference type="InterPro" id="IPR050187">
    <property type="entry name" value="Lipid_Phosphate_FormReg"/>
</dbReference>
<evidence type="ECO:0000256" key="2">
    <source>
        <dbReference type="ARBA" id="ARBA00005983"/>
    </source>
</evidence>
<dbReference type="OrthoDB" id="3171056at2"/>
<keyword evidence="7" id="KW-0443">Lipid metabolism</keyword>
<comment type="cofactor">
    <cofactor evidence="1">
        <name>Mg(2+)</name>
        <dbReference type="ChEBI" id="CHEBI:18420"/>
    </cofactor>
</comment>
<comment type="similarity">
    <text evidence="2">Belongs to the diacylglycerol/lipid kinase family.</text>
</comment>
<name>E1QZV9_OLSUV</name>
<protein>
    <submittedName>
        <fullName evidence="11">Diacylglycerol kinase catalytic region</fullName>
    </submittedName>
</protein>
<dbReference type="KEGG" id="ols:Olsu_0810"/>
<organism evidence="11 12">
    <name type="scientific">Olsenella uli (strain ATCC 49627 / DSM 7084 / CCUG 31166 / CIP 109912 / JCM 12494 / LMG 11480 / NCIMB 702895 / VPI D76D-27C)</name>
    <name type="common">Lactobacillus uli</name>
    <dbReference type="NCBI Taxonomy" id="633147"/>
    <lineage>
        <taxon>Bacteria</taxon>
        <taxon>Bacillati</taxon>
        <taxon>Actinomycetota</taxon>
        <taxon>Coriobacteriia</taxon>
        <taxon>Coriobacteriales</taxon>
        <taxon>Atopobiaceae</taxon>
        <taxon>Olsenella</taxon>
    </lineage>
</organism>
<dbReference type="Gene3D" id="2.60.200.40">
    <property type="match status" value="1"/>
</dbReference>
<evidence type="ECO:0000256" key="7">
    <source>
        <dbReference type="ARBA" id="ARBA00023209"/>
    </source>
</evidence>
<evidence type="ECO:0000256" key="4">
    <source>
        <dbReference type="ARBA" id="ARBA00022741"/>
    </source>
</evidence>
<evidence type="ECO:0000256" key="6">
    <source>
        <dbReference type="ARBA" id="ARBA00022840"/>
    </source>
</evidence>
<evidence type="ECO:0000256" key="3">
    <source>
        <dbReference type="ARBA" id="ARBA00022679"/>
    </source>
</evidence>
<dbReference type="InterPro" id="IPR017438">
    <property type="entry name" value="ATP-NAD_kinase_N"/>
</dbReference>
<dbReference type="Pfam" id="PF00781">
    <property type="entry name" value="DAGK_cat"/>
    <property type="match status" value="1"/>
</dbReference>
<proteinExistence type="inferred from homology"/>
<keyword evidence="5 11" id="KW-0418">Kinase</keyword>
<dbReference type="GO" id="GO:0016301">
    <property type="term" value="F:kinase activity"/>
    <property type="evidence" value="ECO:0007669"/>
    <property type="project" value="UniProtKB-KW"/>
</dbReference>
<dbReference type="GO" id="GO:0005524">
    <property type="term" value="F:ATP binding"/>
    <property type="evidence" value="ECO:0007669"/>
    <property type="project" value="UniProtKB-KW"/>
</dbReference>
<dbReference type="HOGENOM" id="CLU_045532_2_2_11"/>
<keyword evidence="8" id="KW-1208">Phospholipid metabolism</keyword>
<reference evidence="11 12" key="1">
    <citation type="journal article" date="2010" name="Stand. Genomic Sci.">
        <title>Complete genome sequence of Olsenella uli type strain (VPI D76D-27C).</title>
        <authorList>
            <person name="Goker M."/>
            <person name="Held B."/>
            <person name="Lucas S."/>
            <person name="Nolan M."/>
            <person name="Yasawong M."/>
            <person name="Glavina Del Rio T."/>
            <person name="Tice H."/>
            <person name="Cheng J.F."/>
            <person name="Bruce D."/>
            <person name="Detter J.C."/>
            <person name="Tapia R."/>
            <person name="Han C."/>
            <person name="Goodwin L."/>
            <person name="Pitluck S."/>
            <person name="Liolios K."/>
            <person name="Ivanova N."/>
            <person name="Mavromatis K."/>
            <person name="Mikhailova N."/>
            <person name="Pati A."/>
            <person name="Chen A."/>
            <person name="Palaniappan K."/>
            <person name="Land M."/>
            <person name="Hauser L."/>
            <person name="Chang Y.J."/>
            <person name="Jeffries C.D."/>
            <person name="Rohde M."/>
            <person name="Sikorski J."/>
            <person name="Pukall R."/>
            <person name="Woyke T."/>
            <person name="Bristow J."/>
            <person name="Eisen J.A."/>
            <person name="Markowitz V."/>
            <person name="Hugenholtz P."/>
            <person name="Kyrpides N.C."/>
            <person name="Klenk H.P."/>
            <person name="Lapidus A."/>
        </authorList>
    </citation>
    <scope>NUCLEOTIDE SEQUENCE [LARGE SCALE GENOMIC DNA]</scope>
    <source>
        <strain evidence="12">ATCC 49627 / DSM 7084 / CIP 109912 / JCM 12494 / NCIMB 702895 / VPI D76D-27C</strain>
    </source>
</reference>
<dbReference type="AlphaFoldDB" id="E1QZV9"/>
<dbReference type="SUPFAM" id="SSF111331">
    <property type="entry name" value="NAD kinase/diacylglycerol kinase-like"/>
    <property type="match status" value="1"/>
</dbReference>
<dbReference type="SMART" id="SM00046">
    <property type="entry name" value="DAGKc"/>
    <property type="match status" value="1"/>
</dbReference>
<evidence type="ECO:0000313" key="12">
    <source>
        <dbReference type="Proteomes" id="UP000000333"/>
    </source>
</evidence>
<dbReference type="EMBL" id="CP002106">
    <property type="protein sequence ID" value="ADK67923.1"/>
    <property type="molecule type" value="Genomic_DNA"/>
</dbReference>
<evidence type="ECO:0000256" key="1">
    <source>
        <dbReference type="ARBA" id="ARBA00001946"/>
    </source>
</evidence>
<dbReference type="STRING" id="633147.Olsu_0810"/>